<dbReference type="EMBL" id="NCVQ01000005">
    <property type="protein sequence ID" value="PWZ26488.1"/>
    <property type="molecule type" value="Genomic_DNA"/>
</dbReference>
<sequence>MSFHLIKNSTRGRSRGLSKTKPLTLHYHLLQNSGVNMNK</sequence>
<organism evidence="2">
    <name type="scientific">Zea mays</name>
    <name type="common">Maize</name>
    <dbReference type="NCBI Taxonomy" id="4577"/>
    <lineage>
        <taxon>Eukaryota</taxon>
        <taxon>Viridiplantae</taxon>
        <taxon>Streptophyta</taxon>
        <taxon>Embryophyta</taxon>
        <taxon>Tracheophyta</taxon>
        <taxon>Spermatophyta</taxon>
        <taxon>Magnoliopsida</taxon>
        <taxon>Liliopsida</taxon>
        <taxon>Poales</taxon>
        <taxon>Poaceae</taxon>
        <taxon>PACMAD clade</taxon>
        <taxon>Panicoideae</taxon>
        <taxon>Andropogonodae</taxon>
        <taxon>Andropogoneae</taxon>
        <taxon>Tripsacinae</taxon>
        <taxon>Zea</taxon>
    </lineage>
</organism>
<dbReference type="AlphaFoldDB" id="A0A3L6F0T6"/>
<protein>
    <submittedName>
        <fullName evidence="2">Uncharacterized protein</fullName>
    </submittedName>
</protein>
<proteinExistence type="predicted"/>
<evidence type="ECO:0000256" key="1">
    <source>
        <dbReference type="SAM" id="MobiDB-lite"/>
    </source>
</evidence>
<dbReference type="Proteomes" id="UP000251960">
    <property type="component" value="Chromosome 4"/>
</dbReference>
<feature type="region of interest" description="Disordered" evidence="1">
    <location>
        <begin position="1"/>
        <end position="20"/>
    </location>
</feature>
<gene>
    <name evidence="2" type="ORF">Zm00014a_036056</name>
</gene>
<comment type="caution">
    <text evidence="2">The sequence shown here is derived from an EMBL/GenBank/DDBJ whole genome shotgun (WGS) entry which is preliminary data.</text>
</comment>
<name>A0A3L6F0T6_MAIZE</name>
<accession>A0A3L6F0T6</accession>
<reference evidence="2" key="1">
    <citation type="journal article" date="2018" name="Nat. Genet.">
        <title>Extensive intraspecific gene order and gene structural variations between Mo17 and other maize genomes.</title>
        <authorList>
            <person name="Sun S."/>
            <person name="Zhou Y."/>
            <person name="Chen J."/>
            <person name="Shi J."/>
            <person name="Zhao H."/>
            <person name="Zhao H."/>
            <person name="Song W."/>
            <person name="Zhang M."/>
            <person name="Cui Y."/>
            <person name="Dong X."/>
            <person name="Liu H."/>
            <person name="Ma X."/>
            <person name="Jiao Y."/>
            <person name="Wang B."/>
            <person name="Wei X."/>
            <person name="Stein J.C."/>
            <person name="Glaubitz J.C."/>
            <person name="Lu F."/>
            <person name="Yu G."/>
            <person name="Liang C."/>
            <person name="Fengler K."/>
            <person name="Li B."/>
            <person name="Rafalski A."/>
            <person name="Schnable P.S."/>
            <person name="Ware D.H."/>
            <person name="Buckler E.S."/>
            <person name="Lai J."/>
        </authorList>
    </citation>
    <scope>NUCLEOTIDE SEQUENCE [LARGE SCALE GENOMIC DNA]</scope>
    <source>
        <tissue evidence="2">Seedling</tissue>
    </source>
</reference>
<evidence type="ECO:0000313" key="2">
    <source>
        <dbReference type="EMBL" id="PWZ26488.1"/>
    </source>
</evidence>